<accession>A0A8J6CB31</accession>
<evidence type="ECO:0000313" key="2">
    <source>
        <dbReference type="Proteomes" id="UP000751190"/>
    </source>
</evidence>
<evidence type="ECO:0000313" key="1">
    <source>
        <dbReference type="EMBL" id="KAG8461063.1"/>
    </source>
</evidence>
<reference evidence="1" key="1">
    <citation type="submission" date="2021-05" db="EMBL/GenBank/DDBJ databases">
        <title>The genome of the haptophyte Pavlova lutheri (Diacronema luteri, Pavlovales) - a model for lipid biosynthesis in eukaryotic algae.</title>
        <authorList>
            <person name="Hulatt C.J."/>
            <person name="Posewitz M.C."/>
        </authorList>
    </citation>
    <scope>NUCLEOTIDE SEQUENCE</scope>
    <source>
        <strain evidence="1">NIVA-4/92</strain>
    </source>
</reference>
<keyword evidence="2" id="KW-1185">Reference proteome</keyword>
<name>A0A8J6CB31_DIALT</name>
<evidence type="ECO:0008006" key="3">
    <source>
        <dbReference type="Google" id="ProtNLM"/>
    </source>
</evidence>
<dbReference type="AlphaFoldDB" id="A0A8J6CB31"/>
<sequence>MPVVSKLRLSRSEDALARPIGTARMAHLHAGCRQVDPSCTLAPELDERAHARGASLDANARGGASAYQACKLSDDAWVATREVGSLCASANLFDGATATHDAPAQEARPKALCSNMPAAPATTASAVATVASAWGAQPPGFAVRHGMGHSTACGVVALSSPTARARAADGGRSHGLKRPALSTLSNKMQPRSQPHFGCGLESDAGMDADLSFDSREPTRPPSACHLAEATAAAGHDLALASARRVSTSDNASHSSKLSTSSTQLDFAAIAVAEASALHLPPAPELHAAHGAPSIGKMKGRPLYEPQPTEALHTTLIDSRGLMPSAALHEAAIVFAWWPRSEAWTRHRLIERSCRAIAACRAGIDLVALPSLDEPRRLFSLWVQEYGLQQWQALWYDARLDLALPDAVKKPSVERDRAWSRRVVAGVAVSLPAFAPISPAPAAPGSPSARALALAAQTVSPSSLALADVLAQIGARYPAGAARSKLHLYHAHLDQRIEHEILSAGVNCLGDPDEHPLLGSLQQAKGWLHPQLSRTPLAALVPGAVQPAAQPTAPSVVPPAAPLASTPRRALGCIEDALAAGLLGGGADIDGAVGGERTTLCDVRAPRGYICANAAEEQVAYAALKNCALAELEEARCVGAPAPLAGCMVDAANLSRTKVVLKPTDGLGCRGLVLDAQPWHLRPLNPSPLAPPSPLNALSLPAVGDDAATAVATAHPAVGAGAGAPDALAPNALVPRPHVAAPTASMIVEEMVGEAGGPSPTIYMVGSRVLAIADQMLVDSLNNGNLTPSVLSDEAVQAMARAGVAIGSYLGLNGQWGMDFVLDSRLSAGGDAHTPVIVDLNMGRPNGSLAYFLWRSLQRPPADAASSCAVLTQLTCYRRPHPAETLDEFVGVLKACGLLFRAASATREPSDERQCAAEFVEGVVVAQHMPGEWSTILCVSWRGSQAAHALYVRLAEVDSESGAQYGNK</sequence>
<organism evidence="1 2">
    <name type="scientific">Diacronema lutheri</name>
    <name type="common">Unicellular marine alga</name>
    <name type="synonym">Monochrysis lutheri</name>
    <dbReference type="NCBI Taxonomy" id="2081491"/>
    <lineage>
        <taxon>Eukaryota</taxon>
        <taxon>Haptista</taxon>
        <taxon>Haptophyta</taxon>
        <taxon>Pavlovophyceae</taxon>
        <taxon>Pavlovales</taxon>
        <taxon>Pavlovaceae</taxon>
        <taxon>Diacronema</taxon>
    </lineage>
</organism>
<proteinExistence type="predicted"/>
<dbReference type="OrthoDB" id="10525943at2759"/>
<dbReference type="Proteomes" id="UP000751190">
    <property type="component" value="Unassembled WGS sequence"/>
</dbReference>
<dbReference type="EMBL" id="JAGTXO010000028">
    <property type="protein sequence ID" value="KAG8461063.1"/>
    <property type="molecule type" value="Genomic_DNA"/>
</dbReference>
<gene>
    <name evidence="1" type="ORF">KFE25_003632</name>
</gene>
<protein>
    <recommendedName>
        <fullName evidence="3">ATP-grasp domain-containing protein</fullName>
    </recommendedName>
</protein>
<comment type="caution">
    <text evidence="1">The sequence shown here is derived from an EMBL/GenBank/DDBJ whole genome shotgun (WGS) entry which is preliminary data.</text>
</comment>